<keyword evidence="3" id="KW-1185">Reference proteome</keyword>
<evidence type="ECO:0000313" key="3">
    <source>
        <dbReference type="Proteomes" id="UP000323597"/>
    </source>
</evidence>
<evidence type="ECO:0000313" key="2">
    <source>
        <dbReference type="EMBL" id="TYJ39897.1"/>
    </source>
</evidence>
<reference evidence="2 3" key="1">
    <citation type="submission" date="2019-07" db="EMBL/GenBank/DDBJ databases">
        <title>WGS assembly of Gossypium mustelinum.</title>
        <authorList>
            <person name="Chen Z.J."/>
            <person name="Sreedasyam A."/>
            <person name="Ando A."/>
            <person name="Song Q."/>
            <person name="De L."/>
            <person name="Hulse-Kemp A."/>
            <person name="Ding M."/>
            <person name="Ye W."/>
            <person name="Kirkbride R."/>
            <person name="Jenkins J."/>
            <person name="Plott C."/>
            <person name="Lovell J."/>
            <person name="Lin Y.-M."/>
            <person name="Vaughn R."/>
            <person name="Liu B."/>
            <person name="Li W."/>
            <person name="Simpson S."/>
            <person name="Scheffler B."/>
            <person name="Saski C."/>
            <person name="Grover C."/>
            <person name="Hu G."/>
            <person name="Conover J."/>
            <person name="Carlson J."/>
            <person name="Shu S."/>
            <person name="Boston L."/>
            <person name="Williams M."/>
            <person name="Peterson D."/>
            <person name="Mcgee K."/>
            <person name="Jones D."/>
            <person name="Wendel J."/>
            <person name="Stelly D."/>
            <person name="Grimwood J."/>
            <person name="Schmutz J."/>
        </authorList>
    </citation>
    <scope>NUCLEOTIDE SEQUENCE [LARGE SCALE GENOMIC DNA]</scope>
    <source>
        <strain evidence="2">1408120.09</strain>
    </source>
</reference>
<gene>
    <name evidence="2" type="ORF">E1A91_A04G101300v1</name>
</gene>
<keyword evidence="1" id="KW-0812">Transmembrane</keyword>
<accession>A0A5D2ZLS4</accession>
<dbReference type="EMBL" id="CM017639">
    <property type="protein sequence ID" value="TYJ39897.1"/>
    <property type="molecule type" value="Genomic_DNA"/>
</dbReference>
<organism evidence="2 3">
    <name type="scientific">Gossypium mustelinum</name>
    <name type="common">Cotton</name>
    <name type="synonym">Gossypium caicoense</name>
    <dbReference type="NCBI Taxonomy" id="34275"/>
    <lineage>
        <taxon>Eukaryota</taxon>
        <taxon>Viridiplantae</taxon>
        <taxon>Streptophyta</taxon>
        <taxon>Embryophyta</taxon>
        <taxon>Tracheophyta</taxon>
        <taxon>Spermatophyta</taxon>
        <taxon>Magnoliopsida</taxon>
        <taxon>eudicotyledons</taxon>
        <taxon>Gunneridae</taxon>
        <taxon>Pentapetalae</taxon>
        <taxon>rosids</taxon>
        <taxon>malvids</taxon>
        <taxon>Malvales</taxon>
        <taxon>Malvaceae</taxon>
        <taxon>Malvoideae</taxon>
        <taxon>Gossypium</taxon>
    </lineage>
</organism>
<dbReference type="Proteomes" id="UP000323597">
    <property type="component" value="Chromosome A04"/>
</dbReference>
<evidence type="ECO:0000256" key="1">
    <source>
        <dbReference type="SAM" id="Phobius"/>
    </source>
</evidence>
<feature type="transmembrane region" description="Helical" evidence="1">
    <location>
        <begin position="6"/>
        <end position="29"/>
    </location>
</feature>
<dbReference type="AlphaFoldDB" id="A0A5D2ZLS4"/>
<protein>
    <submittedName>
        <fullName evidence="2">Uncharacterized protein</fullName>
    </submittedName>
</protein>
<keyword evidence="1" id="KW-1133">Transmembrane helix</keyword>
<sequence>MLCTSLLIYRVIMMLILLLCIRKTMVVVLNSVIHHVMVTTRCTMIRVKAPVVLEQIHTIWNCRKRTPLLLIL</sequence>
<proteinExistence type="predicted"/>
<keyword evidence="1" id="KW-0472">Membrane</keyword>
<name>A0A5D2ZLS4_GOSMU</name>